<sequence>MKKQRTLLICVETVDLDDRAYGFFNDWLLELERQNIKAIVICLRKGRMSAFAQHEIITLPRPGAFLALRRLFELWRISWDRRHEYSAVFVRQAPVFVMASGWLWRLLGMRIILWYAHYKGRWDLNIAACIAHVVVTSVPEACRIWSRKAIAIGQSIDTDRFRIPATKAHNGFRALVLGRVSPVKRVDEIIDVFETSAFKTMHGSLTIIGKATDRAYEKKILELVGEHAGIRWMREGLPFDALPSELSKYDFLMNFYEGSLDKAILECMACGIIPLISTDAAENFFPESLHWLIARTKDARLSAIEKLSGFSFADRQKISSQLRDIVVHEHSLSHQVHRLMEIANQR</sequence>
<protein>
    <recommendedName>
        <fullName evidence="1">Spore protein YkvP/CgeB glycosyl transferase-like domain-containing protein</fullName>
    </recommendedName>
</protein>
<evidence type="ECO:0000313" key="3">
    <source>
        <dbReference type="Proteomes" id="UP000710385"/>
    </source>
</evidence>
<dbReference type="Proteomes" id="UP000710385">
    <property type="component" value="Unassembled WGS sequence"/>
</dbReference>
<evidence type="ECO:0000313" key="2">
    <source>
        <dbReference type="EMBL" id="MBE7525491.1"/>
    </source>
</evidence>
<accession>A0A928Y6W5</accession>
<dbReference type="Gene3D" id="3.40.50.2000">
    <property type="entry name" value="Glycogen Phosphorylase B"/>
    <property type="match status" value="1"/>
</dbReference>
<reference evidence="2" key="1">
    <citation type="submission" date="2020-05" db="EMBL/GenBank/DDBJ databases">
        <title>High-Quality Genomes of Partial-Nitritation/Anammox System by Hierarchical Clustering Based Hybrid Assembly.</title>
        <authorList>
            <person name="Liu L."/>
            <person name="Wang Y."/>
            <person name="Che Y."/>
            <person name="Chen Y."/>
            <person name="Xia Y."/>
            <person name="Luo R."/>
            <person name="Cheng S.H."/>
            <person name="Zheng C."/>
            <person name="Zhang T."/>
        </authorList>
    </citation>
    <scope>NUCLEOTIDE SEQUENCE</scope>
    <source>
        <strain evidence="2">H1_PAT1</strain>
    </source>
</reference>
<evidence type="ECO:0000259" key="1">
    <source>
        <dbReference type="Pfam" id="PF13524"/>
    </source>
</evidence>
<proteinExistence type="predicted"/>
<name>A0A928Y6W5_UNCKA</name>
<feature type="domain" description="Spore protein YkvP/CgeB glycosyl transferase-like" evidence="1">
    <location>
        <begin position="222"/>
        <end position="340"/>
    </location>
</feature>
<comment type="caution">
    <text evidence="2">The sequence shown here is derived from an EMBL/GenBank/DDBJ whole genome shotgun (WGS) entry which is preliminary data.</text>
</comment>
<dbReference type="InterPro" id="IPR055259">
    <property type="entry name" value="YkvP/CgeB_Glyco_trans-like"/>
</dbReference>
<dbReference type="Pfam" id="PF13524">
    <property type="entry name" value="Glyco_trans_1_2"/>
    <property type="match status" value="1"/>
</dbReference>
<gene>
    <name evidence="2" type="ORF">HS096_03860</name>
</gene>
<dbReference type="EMBL" id="JABTTY010000001">
    <property type="protein sequence ID" value="MBE7525491.1"/>
    <property type="molecule type" value="Genomic_DNA"/>
</dbReference>
<organism evidence="2 3">
    <name type="scientific">candidate division WWE3 bacterium</name>
    <dbReference type="NCBI Taxonomy" id="2053526"/>
    <lineage>
        <taxon>Bacteria</taxon>
        <taxon>Katanobacteria</taxon>
    </lineage>
</organism>
<dbReference type="SUPFAM" id="SSF53756">
    <property type="entry name" value="UDP-Glycosyltransferase/glycogen phosphorylase"/>
    <property type="match status" value="1"/>
</dbReference>
<dbReference type="AlphaFoldDB" id="A0A928Y6W5"/>